<dbReference type="InterPro" id="IPR011074">
    <property type="entry name" value="CRAL/TRIO_N_dom"/>
</dbReference>
<evidence type="ECO:0000313" key="2">
    <source>
        <dbReference type="EMBL" id="KAI5076630.1"/>
    </source>
</evidence>
<dbReference type="PANTHER" id="PTHR46277">
    <property type="entry name" value="OS03G0850700 PROTEIN"/>
    <property type="match status" value="1"/>
</dbReference>
<evidence type="ECO:0000313" key="3">
    <source>
        <dbReference type="Proteomes" id="UP000886520"/>
    </source>
</evidence>
<dbReference type="Pfam" id="PF00650">
    <property type="entry name" value="CRAL_TRIO"/>
    <property type="match status" value="1"/>
</dbReference>
<dbReference type="CDD" id="cd00170">
    <property type="entry name" value="SEC14"/>
    <property type="match status" value="1"/>
</dbReference>
<dbReference type="PROSITE" id="PS50191">
    <property type="entry name" value="CRAL_TRIO"/>
    <property type="match status" value="1"/>
</dbReference>
<dbReference type="SMART" id="SM00516">
    <property type="entry name" value="SEC14"/>
    <property type="match status" value="1"/>
</dbReference>
<dbReference type="InterPro" id="IPR001251">
    <property type="entry name" value="CRAL-TRIO_dom"/>
</dbReference>
<sequence>MDVPSQKPPSDGDDVEAKLAAMRSSLLAQGLSIQGIDDAMLLRFLRARAMHVPRATKMLAEHQRWRASFAPRGFISESEVESELAQRKAFLQGISKKTGHPLLIMVARNHVCNRSDIQEFKRFVVYSSDKIIASAPVGVEKHVVIVDLEGIGYKNMDVKSFLSSAQIFQNYYPERMARIYFVGAPSIFASFWKMASRLIDKVTREKIVFVDGNKPCDSLIDEFDADVLPKAYGGKADLILIQDAQVPNWPPKDSLS</sequence>
<gene>
    <name evidence="2" type="ORF">GOP47_0008695</name>
</gene>
<dbReference type="AlphaFoldDB" id="A0A9D4ZKZ1"/>
<dbReference type="Proteomes" id="UP000886520">
    <property type="component" value="Chromosome 8"/>
</dbReference>
<dbReference type="EMBL" id="JABFUD020000008">
    <property type="protein sequence ID" value="KAI5076630.1"/>
    <property type="molecule type" value="Genomic_DNA"/>
</dbReference>
<dbReference type="Gene3D" id="1.10.8.20">
    <property type="entry name" value="N-terminal domain of phosphatidylinositol transfer protein sec14p"/>
    <property type="match status" value="1"/>
</dbReference>
<evidence type="ECO:0000259" key="1">
    <source>
        <dbReference type="PROSITE" id="PS50191"/>
    </source>
</evidence>
<proteinExistence type="predicted"/>
<dbReference type="SUPFAM" id="SSF52087">
    <property type="entry name" value="CRAL/TRIO domain"/>
    <property type="match status" value="1"/>
</dbReference>
<dbReference type="InterPro" id="IPR036273">
    <property type="entry name" value="CRAL/TRIO_N_dom_sf"/>
</dbReference>
<reference evidence="2" key="1">
    <citation type="submission" date="2021-01" db="EMBL/GenBank/DDBJ databases">
        <title>Adiantum capillus-veneris genome.</title>
        <authorList>
            <person name="Fang Y."/>
            <person name="Liao Q."/>
        </authorList>
    </citation>
    <scope>NUCLEOTIDE SEQUENCE</scope>
    <source>
        <strain evidence="2">H3</strain>
        <tissue evidence="2">Leaf</tissue>
    </source>
</reference>
<organism evidence="2 3">
    <name type="scientific">Adiantum capillus-veneris</name>
    <name type="common">Maidenhair fern</name>
    <dbReference type="NCBI Taxonomy" id="13818"/>
    <lineage>
        <taxon>Eukaryota</taxon>
        <taxon>Viridiplantae</taxon>
        <taxon>Streptophyta</taxon>
        <taxon>Embryophyta</taxon>
        <taxon>Tracheophyta</taxon>
        <taxon>Polypodiopsida</taxon>
        <taxon>Polypodiidae</taxon>
        <taxon>Polypodiales</taxon>
        <taxon>Pteridineae</taxon>
        <taxon>Pteridaceae</taxon>
        <taxon>Vittarioideae</taxon>
        <taxon>Adiantum</taxon>
    </lineage>
</organism>
<dbReference type="PANTHER" id="PTHR46277:SF3">
    <property type="entry name" value="BINDING PROTEIN, PUTATIVE-RELATED"/>
    <property type="match status" value="1"/>
</dbReference>
<feature type="domain" description="CRAL-TRIO" evidence="1">
    <location>
        <begin position="77"/>
        <end position="240"/>
    </location>
</feature>
<dbReference type="Pfam" id="PF03765">
    <property type="entry name" value="CRAL_TRIO_N"/>
    <property type="match status" value="1"/>
</dbReference>
<dbReference type="SMART" id="SM01100">
    <property type="entry name" value="CRAL_TRIO_N"/>
    <property type="match status" value="1"/>
</dbReference>
<protein>
    <recommendedName>
        <fullName evidence="1">CRAL-TRIO domain-containing protein</fullName>
    </recommendedName>
</protein>
<dbReference type="SUPFAM" id="SSF46938">
    <property type="entry name" value="CRAL/TRIO N-terminal domain"/>
    <property type="match status" value="1"/>
</dbReference>
<keyword evidence="3" id="KW-1185">Reference proteome</keyword>
<comment type="caution">
    <text evidence="2">The sequence shown here is derived from an EMBL/GenBank/DDBJ whole genome shotgun (WGS) entry which is preliminary data.</text>
</comment>
<dbReference type="Gene3D" id="3.40.525.10">
    <property type="entry name" value="CRAL-TRIO lipid binding domain"/>
    <property type="match status" value="1"/>
</dbReference>
<accession>A0A9D4ZKZ1</accession>
<dbReference type="OrthoDB" id="1434354at2759"/>
<dbReference type="InterPro" id="IPR036865">
    <property type="entry name" value="CRAL-TRIO_dom_sf"/>
</dbReference>
<name>A0A9D4ZKZ1_ADICA</name>